<keyword evidence="3" id="KW-1185">Reference proteome</keyword>
<organism evidence="2 3">
    <name type="scientific">Ilex paraguariensis</name>
    <name type="common">yerba mate</name>
    <dbReference type="NCBI Taxonomy" id="185542"/>
    <lineage>
        <taxon>Eukaryota</taxon>
        <taxon>Viridiplantae</taxon>
        <taxon>Streptophyta</taxon>
        <taxon>Embryophyta</taxon>
        <taxon>Tracheophyta</taxon>
        <taxon>Spermatophyta</taxon>
        <taxon>Magnoliopsida</taxon>
        <taxon>eudicotyledons</taxon>
        <taxon>Gunneridae</taxon>
        <taxon>Pentapetalae</taxon>
        <taxon>asterids</taxon>
        <taxon>campanulids</taxon>
        <taxon>Aquifoliales</taxon>
        <taxon>Aquifoliaceae</taxon>
        <taxon>Ilex</taxon>
    </lineage>
</organism>
<feature type="compositionally biased region" description="Polar residues" evidence="1">
    <location>
        <begin position="95"/>
        <end position="104"/>
    </location>
</feature>
<sequence length="163" mass="17932">MSRQRRSSMDFESKPAASKSASFNYRSLTKSSLGGERTFGARGASSSRPSKTSLKPKVTTGEENGLKTKDNNQMKEVEKKRPQVTTKLIDETQVPEMNSSSSSLGKLHKTVPKSESRKTKEKDGKVPKTVSSKMKEKVSRLFKTTRNSVSTPKEMVKGVISSA</sequence>
<feature type="compositionally biased region" description="Polar residues" evidence="1">
    <location>
        <begin position="44"/>
        <end position="53"/>
    </location>
</feature>
<evidence type="ECO:0000256" key="1">
    <source>
        <dbReference type="SAM" id="MobiDB-lite"/>
    </source>
</evidence>
<comment type="caution">
    <text evidence="2">The sequence shown here is derived from an EMBL/GenBank/DDBJ whole genome shotgun (WGS) entry which is preliminary data.</text>
</comment>
<evidence type="ECO:0008006" key="4">
    <source>
        <dbReference type="Google" id="ProtNLM"/>
    </source>
</evidence>
<name>A0ABC8T5Q5_9AQUA</name>
<evidence type="ECO:0000313" key="3">
    <source>
        <dbReference type="Proteomes" id="UP001642360"/>
    </source>
</evidence>
<feature type="region of interest" description="Disordered" evidence="1">
    <location>
        <begin position="1"/>
        <end position="163"/>
    </location>
</feature>
<accession>A0ABC8T5Q5</accession>
<gene>
    <name evidence="2" type="ORF">ILEXP_LOCUS33620</name>
</gene>
<dbReference type="AlphaFoldDB" id="A0ABC8T5Q5"/>
<feature type="compositionally biased region" description="Polar residues" evidence="1">
    <location>
        <begin position="19"/>
        <end position="32"/>
    </location>
</feature>
<evidence type="ECO:0000313" key="2">
    <source>
        <dbReference type="EMBL" id="CAK9164500.1"/>
    </source>
</evidence>
<dbReference type="EMBL" id="CAUOFW020004224">
    <property type="protein sequence ID" value="CAK9164500.1"/>
    <property type="molecule type" value="Genomic_DNA"/>
</dbReference>
<proteinExistence type="predicted"/>
<protein>
    <recommendedName>
        <fullName evidence="4">COP1-interacting protein 7</fullName>
    </recommendedName>
</protein>
<feature type="compositionally biased region" description="Basic and acidic residues" evidence="1">
    <location>
        <begin position="112"/>
        <end position="126"/>
    </location>
</feature>
<feature type="compositionally biased region" description="Basic and acidic residues" evidence="1">
    <location>
        <begin position="64"/>
        <end position="81"/>
    </location>
</feature>
<feature type="compositionally biased region" description="Polar residues" evidence="1">
    <location>
        <begin position="142"/>
        <end position="151"/>
    </location>
</feature>
<reference evidence="2 3" key="1">
    <citation type="submission" date="2024-02" db="EMBL/GenBank/DDBJ databases">
        <authorList>
            <person name="Vignale AGUSTIN F."/>
            <person name="Sosa J E."/>
            <person name="Modenutti C."/>
        </authorList>
    </citation>
    <scope>NUCLEOTIDE SEQUENCE [LARGE SCALE GENOMIC DNA]</scope>
</reference>
<dbReference type="Proteomes" id="UP001642360">
    <property type="component" value="Unassembled WGS sequence"/>
</dbReference>